<accession>A0A2A9DPB7</accession>
<reference evidence="3 4" key="1">
    <citation type="submission" date="2017-10" db="EMBL/GenBank/DDBJ databases">
        <title>Sequencing the genomes of 1000 actinobacteria strains.</title>
        <authorList>
            <person name="Klenk H.-P."/>
        </authorList>
    </citation>
    <scope>NUCLEOTIDE SEQUENCE [LARGE SCALE GENOMIC DNA]</scope>
    <source>
        <strain evidence="3 4">DSM 20688</strain>
    </source>
</reference>
<dbReference type="Pfam" id="PF09449">
    <property type="entry name" value="DUF2020"/>
    <property type="match status" value="1"/>
</dbReference>
<dbReference type="InterPro" id="IPR016123">
    <property type="entry name" value="Mog1/PsbP_a/b/a-sand"/>
</dbReference>
<proteinExistence type="predicted"/>
<evidence type="ECO:0000256" key="1">
    <source>
        <dbReference type="SAM" id="MobiDB-lite"/>
    </source>
</evidence>
<evidence type="ECO:0000259" key="2">
    <source>
        <dbReference type="Pfam" id="PF09449"/>
    </source>
</evidence>
<dbReference type="SUPFAM" id="SSF55724">
    <property type="entry name" value="Mog1p/PsbP-like"/>
    <property type="match status" value="1"/>
</dbReference>
<feature type="domain" description="DUF2020" evidence="2">
    <location>
        <begin position="76"/>
        <end position="210"/>
    </location>
</feature>
<dbReference type="STRING" id="1724.GCA_001044175_02442"/>
<dbReference type="InterPro" id="IPR018567">
    <property type="entry name" value="DUF2020"/>
</dbReference>
<dbReference type="EMBL" id="PDJF01000001">
    <property type="protein sequence ID" value="PFG27759.1"/>
    <property type="molecule type" value="Genomic_DNA"/>
</dbReference>
<feature type="compositionally biased region" description="Pro residues" evidence="1">
    <location>
        <begin position="54"/>
        <end position="64"/>
    </location>
</feature>
<dbReference type="AlphaFoldDB" id="A0A2A9DPB7"/>
<keyword evidence="4" id="KW-1185">Reference proteome</keyword>
<evidence type="ECO:0000313" key="3">
    <source>
        <dbReference type="EMBL" id="PFG27759.1"/>
    </source>
</evidence>
<protein>
    <submittedName>
        <fullName evidence="3">UPF0176 protein</fullName>
    </submittedName>
</protein>
<evidence type="ECO:0000313" key="4">
    <source>
        <dbReference type="Proteomes" id="UP000221653"/>
    </source>
</evidence>
<sequence>MSTLFCRLAVDILTRADTFRRCCPKVVFMHTSLPKRTLLAGLAAATLAGCAAPEPAPAPAPAPAPTTHAAPAVPLTETPAHDRTAAEPCPYLDTQWVADTNGQRVTGSNVDTRFEVPACVFWSYPEEPQLEVIVRRLGSVADAGAVVDHFVPVAESERAELPGGWTGGRMGATGTGAAYAVAREGDAVVVRTNQEQSFKAEQVAEEVIRTVFG</sequence>
<dbReference type="Gene3D" id="3.40.1000.10">
    <property type="entry name" value="Mog1/PsbP, alpha/beta/alpha sandwich"/>
    <property type="match status" value="1"/>
</dbReference>
<gene>
    <name evidence="3" type="ORF">ATK06_0838</name>
</gene>
<name>A0A2A9DPB7_9CORY</name>
<dbReference type="Proteomes" id="UP000221653">
    <property type="component" value="Unassembled WGS sequence"/>
</dbReference>
<comment type="caution">
    <text evidence="3">The sequence shown here is derived from an EMBL/GenBank/DDBJ whole genome shotgun (WGS) entry which is preliminary data.</text>
</comment>
<feature type="region of interest" description="Disordered" evidence="1">
    <location>
        <begin position="53"/>
        <end position="72"/>
    </location>
</feature>
<organism evidence="3 4">
    <name type="scientific">Corynebacterium renale</name>
    <dbReference type="NCBI Taxonomy" id="1724"/>
    <lineage>
        <taxon>Bacteria</taxon>
        <taxon>Bacillati</taxon>
        <taxon>Actinomycetota</taxon>
        <taxon>Actinomycetes</taxon>
        <taxon>Mycobacteriales</taxon>
        <taxon>Corynebacteriaceae</taxon>
        <taxon>Corynebacterium</taxon>
    </lineage>
</organism>